<evidence type="ECO:0000256" key="2">
    <source>
        <dbReference type="ARBA" id="ARBA00022912"/>
    </source>
</evidence>
<gene>
    <name evidence="6" type="ORF">CTEN210_01583</name>
</gene>
<accession>A0AAD3H076</accession>
<feature type="compositionally biased region" description="Polar residues" evidence="3">
    <location>
        <begin position="1"/>
        <end position="24"/>
    </location>
</feature>
<dbReference type="Gene3D" id="3.90.190.10">
    <property type="entry name" value="Protein tyrosine phosphatase superfamily"/>
    <property type="match status" value="1"/>
</dbReference>
<feature type="domain" description="Tyrosine specific protein phosphatases" evidence="5">
    <location>
        <begin position="194"/>
        <end position="270"/>
    </location>
</feature>
<feature type="domain" description="Tyrosine-protein phosphatase" evidence="4">
    <location>
        <begin position="127"/>
        <end position="283"/>
    </location>
</feature>
<proteinExistence type="predicted"/>
<dbReference type="Pfam" id="PF00782">
    <property type="entry name" value="DSPc"/>
    <property type="match status" value="1"/>
</dbReference>
<dbReference type="PANTHER" id="PTHR46274:SF6">
    <property type="entry name" value="TYR_PHOSPHATASE_2 DOMAIN-CONTAINING PROTEIN"/>
    <property type="match status" value="1"/>
</dbReference>
<evidence type="ECO:0000256" key="1">
    <source>
        <dbReference type="ARBA" id="ARBA00022801"/>
    </source>
</evidence>
<organism evidence="6 7">
    <name type="scientific">Chaetoceros tenuissimus</name>
    <dbReference type="NCBI Taxonomy" id="426638"/>
    <lineage>
        <taxon>Eukaryota</taxon>
        <taxon>Sar</taxon>
        <taxon>Stramenopiles</taxon>
        <taxon>Ochrophyta</taxon>
        <taxon>Bacillariophyta</taxon>
        <taxon>Coscinodiscophyceae</taxon>
        <taxon>Chaetocerotophycidae</taxon>
        <taxon>Chaetocerotales</taxon>
        <taxon>Chaetocerotaceae</taxon>
        <taxon>Chaetoceros</taxon>
    </lineage>
</organism>
<evidence type="ECO:0000259" key="5">
    <source>
        <dbReference type="PROSITE" id="PS50056"/>
    </source>
</evidence>
<evidence type="ECO:0000259" key="4">
    <source>
        <dbReference type="PROSITE" id="PS50054"/>
    </source>
</evidence>
<dbReference type="SUPFAM" id="SSF52799">
    <property type="entry name" value="(Phosphotyrosine protein) phosphatases II"/>
    <property type="match status" value="1"/>
</dbReference>
<dbReference type="PANTHER" id="PTHR46274">
    <property type="entry name" value="PHOSPHATIDYLINOSITOL PHOSPHATASE"/>
    <property type="match status" value="1"/>
</dbReference>
<evidence type="ECO:0000313" key="6">
    <source>
        <dbReference type="EMBL" id="GFH45109.1"/>
    </source>
</evidence>
<dbReference type="InterPro" id="IPR000340">
    <property type="entry name" value="Dual-sp_phosphatase_cat-dom"/>
</dbReference>
<dbReference type="PROSITE" id="PS50056">
    <property type="entry name" value="TYR_PHOSPHATASE_2"/>
    <property type="match status" value="1"/>
</dbReference>
<sequence>MTGSSDLSAANKLSDTSASIVGSQTKNNNKEENEEETEAAIKISASSSSKKDSPSTPLFNFNAANTTSAIAFNGISSIFSKLAITTVVALYILNQQHMLPRNLSGFVSKTLFYPTLPITLSRRINKWVTPIDDTVLLGGAPLSFLNMPKYLHKQNVKGVINMCEEYKGPLKQYAKLGIEQLHLPTTDHFEPTFEDMKSAVEFINEFKASNEKVYVHCRAGHGRSAAIALAWWMSEYDGDLTEDDVEQLNKELCGLRNVRETLFKQPNLNRFRSFLQLNKTPKKEARVDSVMDKDETDDESLSSNEEF</sequence>
<dbReference type="Proteomes" id="UP001054902">
    <property type="component" value="Unassembled WGS sequence"/>
</dbReference>
<dbReference type="EMBL" id="BLLK01000020">
    <property type="protein sequence ID" value="GFH45109.1"/>
    <property type="molecule type" value="Genomic_DNA"/>
</dbReference>
<dbReference type="PROSITE" id="PS50054">
    <property type="entry name" value="TYR_PHOSPHATASE_DUAL"/>
    <property type="match status" value="1"/>
</dbReference>
<keyword evidence="1" id="KW-0378">Hydrolase</keyword>
<dbReference type="InterPro" id="IPR029021">
    <property type="entry name" value="Prot-tyrosine_phosphatase-like"/>
</dbReference>
<protein>
    <recommendedName>
        <fullName evidence="8">Tyrosine specific protein phosphatases domain-containing protein</fullName>
    </recommendedName>
</protein>
<name>A0AAD3H076_9STRA</name>
<dbReference type="GO" id="GO:0004721">
    <property type="term" value="F:phosphoprotein phosphatase activity"/>
    <property type="evidence" value="ECO:0007669"/>
    <property type="project" value="UniProtKB-KW"/>
</dbReference>
<dbReference type="SMART" id="SM00195">
    <property type="entry name" value="DSPc"/>
    <property type="match status" value="1"/>
</dbReference>
<feature type="compositionally biased region" description="Basic and acidic residues" evidence="3">
    <location>
        <begin position="281"/>
        <end position="293"/>
    </location>
</feature>
<feature type="region of interest" description="Disordered" evidence="3">
    <location>
        <begin position="281"/>
        <end position="307"/>
    </location>
</feature>
<dbReference type="AlphaFoldDB" id="A0AAD3H076"/>
<keyword evidence="2" id="KW-0904">Protein phosphatase</keyword>
<dbReference type="InterPro" id="IPR000387">
    <property type="entry name" value="Tyr_Pase_dom"/>
</dbReference>
<evidence type="ECO:0008006" key="8">
    <source>
        <dbReference type="Google" id="ProtNLM"/>
    </source>
</evidence>
<dbReference type="InterPro" id="IPR020422">
    <property type="entry name" value="TYR_PHOSPHATASE_DUAL_dom"/>
</dbReference>
<feature type="compositionally biased region" description="Acidic residues" evidence="3">
    <location>
        <begin position="294"/>
        <end position="307"/>
    </location>
</feature>
<evidence type="ECO:0000256" key="3">
    <source>
        <dbReference type="SAM" id="MobiDB-lite"/>
    </source>
</evidence>
<evidence type="ECO:0000313" key="7">
    <source>
        <dbReference type="Proteomes" id="UP001054902"/>
    </source>
</evidence>
<dbReference type="InterPro" id="IPR016130">
    <property type="entry name" value="Tyr_Pase_AS"/>
</dbReference>
<dbReference type="PROSITE" id="PS00383">
    <property type="entry name" value="TYR_PHOSPHATASE_1"/>
    <property type="match status" value="1"/>
</dbReference>
<reference evidence="6 7" key="1">
    <citation type="journal article" date="2021" name="Sci. Rep.">
        <title>The genome of the diatom Chaetoceros tenuissimus carries an ancient integrated fragment of an extant virus.</title>
        <authorList>
            <person name="Hongo Y."/>
            <person name="Kimura K."/>
            <person name="Takaki Y."/>
            <person name="Yoshida Y."/>
            <person name="Baba S."/>
            <person name="Kobayashi G."/>
            <person name="Nagasaki K."/>
            <person name="Hano T."/>
            <person name="Tomaru Y."/>
        </authorList>
    </citation>
    <scope>NUCLEOTIDE SEQUENCE [LARGE SCALE GENOMIC DNA]</scope>
    <source>
        <strain evidence="6 7">NIES-3715</strain>
    </source>
</reference>
<feature type="region of interest" description="Disordered" evidence="3">
    <location>
        <begin position="1"/>
        <end position="55"/>
    </location>
</feature>
<keyword evidence="7" id="KW-1185">Reference proteome</keyword>
<comment type="caution">
    <text evidence="6">The sequence shown here is derived from an EMBL/GenBank/DDBJ whole genome shotgun (WGS) entry which is preliminary data.</text>
</comment>